<keyword evidence="5" id="KW-1133">Transmembrane helix</keyword>
<dbReference type="AlphaFoldDB" id="A0AAW0JHY3"/>
<reference evidence="7 8" key="1">
    <citation type="journal article" date="2018" name="Sci. Data">
        <title>The draft genome sequence of cork oak.</title>
        <authorList>
            <person name="Ramos A.M."/>
            <person name="Usie A."/>
            <person name="Barbosa P."/>
            <person name="Barros P.M."/>
            <person name="Capote T."/>
            <person name="Chaves I."/>
            <person name="Simoes F."/>
            <person name="Abreu I."/>
            <person name="Carrasquinho I."/>
            <person name="Faro C."/>
            <person name="Guimaraes J.B."/>
            <person name="Mendonca D."/>
            <person name="Nobrega F."/>
            <person name="Rodrigues L."/>
            <person name="Saibo N.J.M."/>
            <person name="Varela M.C."/>
            <person name="Egas C."/>
            <person name="Matos J."/>
            <person name="Miguel C.M."/>
            <person name="Oliveira M.M."/>
            <person name="Ricardo C.P."/>
            <person name="Goncalves S."/>
        </authorList>
    </citation>
    <scope>NUCLEOTIDE SEQUENCE [LARGE SCALE GENOMIC DNA]</scope>
    <source>
        <strain evidence="8">cv. HL8</strain>
    </source>
</reference>
<dbReference type="InterPro" id="IPR032675">
    <property type="entry name" value="LRR_dom_sf"/>
</dbReference>
<feature type="non-terminal residue" evidence="7">
    <location>
        <position position="1"/>
    </location>
</feature>
<protein>
    <submittedName>
        <fullName evidence="7">Receptor-like protein 35</fullName>
    </submittedName>
</protein>
<keyword evidence="2" id="KW-0433">Leucine-rich repeat</keyword>
<evidence type="ECO:0000256" key="2">
    <source>
        <dbReference type="ARBA" id="ARBA00022614"/>
    </source>
</evidence>
<sequence length="156" mass="17290">GMGGTDVSKGKQKKRKENLELKMKEKTMATYSLVMYQRPLVIWNKSNCSTWGITTSLVNLFQNLAFLTLCKYLKILGIQSNPLNDLHSASLGNLSTSLEKIDASASQIKSKITPGIGNLSNLVDLYLNSNEFIGPIPSALGRLVKLQRLEVQYNNL</sequence>
<evidence type="ECO:0000256" key="1">
    <source>
        <dbReference type="ARBA" id="ARBA00004370"/>
    </source>
</evidence>
<proteinExistence type="predicted"/>
<dbReference type="PANTHER" id="PTHR27008">
    <property type="entry name" value="OS04G0122200 PROTEIN"/>
    <property type="match status" value="1"/>
</dbReference>
<dbReference type="PANTHER" id="PTHR27008:SF585">
    <property type="entry name" value="PROTEIN KINASE DOMAIN-CONTAINING PROTEIN"/>
    <property type="match status" value="1"/>
</dbReference>
<organism evidence="7 8">
    <name type="scientific">Quercus suber</name>
    <name type="common">Cork oak</name>
    <dbReference type="NCBI Taxonomy" id="58331"/>
    <lineage>
        <taxon>Eukaryota</taxon>
        <taxon>Viridiplantae</taxon>
        <taxon>Streptophyta</taxon>
        <taxon>Embryophyta</taxon>
        <taxon>Tracheophyta</taxon>
        <taxon>Spermatophyta</taxon>
        <taxon>Magnoliopsida</taxon>
        <taxon>eudicotyledons</taxon>
        <taxon>Gunneridae</taxon>
        <taxon>Pentapetalae</taxon>
        <taxon>rosids</taxon>
        <taxon>fabids</taxon>
        <taxon>Fagales</taxon>
        <taxon>Fagaceae</taxon>
        <taxon>Quercus</taxon>
    </lineage>
</organism>
<keyword evidence="6" id="KW-0472">Membrane</keyword>
<comment type="subcellular location">
    <subcellularLocation>
        <location evidence="1">Membrane</location>
    </subcellularLocation>
</comment>
<evidence type="ECO:0000256" key="6">
    <source>
        <dbReference type="ARBA" id="ARBA00023136"/>
    </source>
</evidence>
<keyword evidence="4" id="KW-0677">Repeat</keyword>
<keyword evidence="8" id="KW-1185">Reference proteome</keyword>
<dbReference type="GO" id="GO:0016020">
    <property type="term" value="C:membrane"/>
    <property type="evidence" value="ECO:0007669"/>
    <property type="project" value="UniProtKB-SubCell"/>
</dbReference>
<dbReference type="InterPro" id="IPR051809">
    <property type="entry name" value="Plant_receptor-like_S/T_kinase"/>
</dbReference>
<dbReference type="InterPro" id="IPR001611">
    <property type="entry name" value="Leu-rich_rpt"/>
</dbReference>
<dbReference type="SUPFAM" id="SSF52058">
    <property type="entry name" value="L domain-like"/>
    <property type="match status" value="1"/>
</dbReference>
<name>A0AAW0JHY3_QUESU</name>
<evidence type="ECO:0000256" key="5">
    <source>
        <dbReference type="ARBA" id="ARBA00022989"/>
    </source>
</evidence>
<evidence type="ECO:0000313" key="7">
    <source>
        <dbReference type="EMBL" id="KAK7826120.1"/>
    </source>
</evidence>
<gene>
    <name evidence="7" type="primary">RLP35_11</name>
    <name evidence="7" type="ORF">CFP56_032477</name>
</gene>
<comment type="caution">
    <text evidence="7">The sequence shown here is derived from an EMBL/GenBank/DDBJ whole genome shotgun (WGS) entry which is preliminary data.</text>
</comment>
<dbReference type="Pfam" id="PF00560">
    <property type="entry name" value="LRR_1"/>
    <property type="match status" value="1"/>
</dbReference>
<evidence type="ECO:0000313" key="8">
    <source>
        <dbReference type="Proteomes" id="UP000237347"/>
    </source>
</evidence>
<dbReference type="Gene3D" id="3.80.10.10">
    <property type="entry name" value="Ribonuclease Inhibitor"/>
    <property type="match status" value="1"/>
</dbReference>
<dbReference type="EMBL" id="PKMF04000556">
    <property type="protein sequence ID" value="KAK7826120.1"/>
    <property type="molecule type" value="Genomic_DNA"/>
</dbReference>
<evidence type="ECO:0000256" key="3">
    <source>
        <dbReference type="ARBA" id="ARBA00022692"/>
    </source>
</evidence>
<accession>A0AAW0JHY3</accession>
<keyword evidence="3" id="KW-0812">Transmembrane</keyword>
<evidence type="ECO:0000256" key="4">
    <source>
        <dbReference type="ARBA" id="ARBA00022737"/>
    </source>
</evidence>
<dbReference type="Proteomes" id="UP000237347">
    <property type="component" value="Unassembled WGS sequence"/>
</dbReference>